<keyword evidence="1" id="KW-0472">Membrane</keyword>
<protein>
    <recommendedName>
        <fullName evidence="2">Nbr1 FW domain-containing protein</fullName>
    </recommendedName>
</protein>
<dbReference type="KEGG" id="atm:ANT_15690"/>
<dbReference type="HOGENOM" id="CLU_1145363_0_0_0"/>
<evidence type="ECO:0000256" key="1">
    <source>
        <dbReference type="SAM" id="Phobius"/>
    </source>
</evidence>
<feature type="transmembrane region" description="Helical" evidence="1">
    <location>
        <begin position="26"/>
        <end position="49"/>
    </location>
</feature>
<keyword evidence="1" id="KW-0812">Transmembrane</keyword>
<dbReference type="EMBL" id="AP012029">
    <property type="protein sequence ID" value="BAJ63597.1"/>
    <property type="molecule type" value="Genomic_DNA"/>
</dbReference>
<dbReference type="InterPro" id="IPR032350">
    <property type="entry name" value="Nbr1_FW"/>
</dbReference>
<gene>
    <name evidence="3" type="ordered locus">ANT_15690</name>
</gene>
<dbReference type="CDD" id="cd14947">
    <property type="entry name" value="NBR1_like"/>
    <property type="match status" value="1"/>
</dbReference>
<dbReference type="Pfam" id="PF16158">
    <property type="entry name" value="N_BRCA1_IG"/>
    <property type="match status" value="1"/>
</dbReference>
<dbReference type="AlphaFoldDB" id="E8N583"/>
<dbReference type="InterPro" id="IPR013783">
    <property type="entry name" value="Ig-like_fold"/>
</dbReference>
<dbReference type="Gene3D" id="2.60.40.10">
    <property type="entry name" value="Immunoglobulins"/>
    <property type="match status" value="1"/>
</dbReference>
<organism evidence="3 4">
    <name type="scientific">Anaerolinea thermophila (strain DSM 14523 / JCM 11388 / NBRC 100420 / UNI-1)</name>
    <dbReference type="NCBI Taxonomy" id="926569"/>
    <lineage>
        <taxon>Bacteria</taxon>
        <taxon>Bacillati</taxon>
        <taxon>Chloroflexota</taxon>
        <taxon>Anaerolineae</taxon>
        <taxon>Anaerolineales</taxon>
        <taxon>Anaerolineaceae</taxon>
        <taxon>Anaerolinea</taxon>
    </lineage>
</organism>
<proteinExistence type="predicted"/>
<dbReference type="Proteomes" id="UP000008922">
    <property type="component" value="Chromosome"/>
</dbReference>
<keyword evidence="1" id="KW-1133">Transmembrane helix</keyword>
<reference evidence="3 4" key="1">
    <citation type="submission" date="2010-12" db="EMBL/GenBank/DDBJ databases">
        <title>Whole genome sequence of Anaerolinea thermophila UNI-1.</title>
        <authorList>
            <person name="Narita-Yamada S."/>
            <person name="Kishi E."/>
            <person name="Watanabe Y."/>
            <person name="Takasaki K."/>
            <person name="Ankai A."/>
            <person name="Oguchi A."/>
            <person name="Fukui S."/>
            <person name="Takahashi M."/>
            <person name="Yashiro I."/>
            <person name="Hosoyama A."/>
            <person name="Sekiguchi Y."/>
            <person name="Hanada S."/>
            <person name="Fujita N."/>
        </authorList>
    </citation>
    <scope>NUCLEOTIDE SEQUENCE [LARGE SCALE GENOMIC DNA]</scope>
    <source>
        <strain evidence="4">DSM 14523 / JCM 11388 / NBRC 100420 / UNI-1</strain>
    </source>
</reference>
<name>E8N583_ANATU</name>
<dbReference type="STRING" id="926569.ANT_15690"/>
<dbReference type="InParanoid" id="E8N583"/>
<feature type="domain" description="Nbr1 FW" evidence="2">
    <location>
        <begin position="144"/>
        <end position="239"/>
    </location>
</feature>
<accession>E8N583</accession>
<evidence type="ECO:0000313" key="4">
    <source>
        <dbReference type="Proteomes" id="UP000008922"/>
    </source>
</evidence>
<sequence>MHRRHHSHFCIIDKNMTRDKIMKNSIWDILTMILLLGIVIVAVGVLMLFQNPYLVFNPFPPPPPVPTIFVPSFTPTPKSLPPTWTPTAFPTLISEATKRPTSTPLPTNTPFVLPSPTPILKTVYPTNARLPLEGKCKVLAQSPEDGKTIKAGETFRVSWTLQNTSTEPWRSDSIDVRFKGGVPMHTSKDVIDLPKSVEPNGTIDITITMTAPEKAGYQITYWTLSAGSTVKCTFYVEIFVEK</sequence>
<keyword evidence="4" id="KW-1185">Reference proteome</keyword>
<evidence type="ECO:0000259" key="2">
    <source>
        <dbReference type="Pfam" id="PF16158"/>
    </source>
</evidence>
<evidence type="ECO:0000313" key="3">
    <source>
        <dbReference type="EMBL" id="BAJ63597.1"/>
    </source>
</evidence>